<dbReference type="AlphaFoldDB" id="A0A1Y1ZJD4"/>
<accession>A0A1Y1ZJD4</accession>
<dbReference type="Gene3D" id="1.25.40.10">
    <property type="entry name" value="Tetratricopeptide repeat domain"/>
    <property type="match status" value="1"/>
</dbReference>
<dbReference type="InterPro" id="IPR053137">
    <property type="entry name" value="NLR-like"/>
</dbReference>
<dbReference type="EMBL" id="MCFA01000077">
    <property type="protein sequence ID" value="ORY10137.1"/>
    <property type="molecule type" value="Genomic_DNA"/>
</dbReference>
<comment type="caution">
    <text evidence="1">The sequence shown here is derived from an EMBL/GenBank/DDBJ whole genome shotgun (WGS) entry which is preliminary data.</text>
</comment>
<organism evidence="1 2">
    <name type="scientific">Clohesyomyces aquaticus</name>
    <dbReference type="NCBI Taxonomy" id="1231657"/>
    <lineage>
        <taxon>Eukaryota</taxon>
        <taxon>Fungi</taxon>
        <taxon>Dikarya</taxon>
        <taxon>Ascomycota</taxon>
        <taxon>Pezizomycotina</taxon>
        <taxon>Dothideomycetes</taxon>
        <taxon>Pleosporomycetidae</taxon>
        <taxon>Pleosporales</taxon>
        <taxon>Lindgomycetaceae</taxon>
        <taxon>Clohesyomyces</taxon>
    </lineage>
</organism>
<dbReference type="Pfam" id="PF13424">
    <property type="entry name" value="TPR_12"/>
    <property type="match status" value="1"/>
</dbReference>
<protein>
    <recommendedName>
        <fullName evidence="3">Tetratricopeptide repeat-domain-containing protein</fullName>
    </recommendedName>
</protein>
<reference evidence="1 2" key="1">
    <citation type="submission" date="2016-07" db="EMBL/GenBank/DDBJ databases">
        <title>Pervasive Adenine N6-methylation of Active Genes in Fungi.</title>
        <authorList>
            <consortium name="DOE Joint Genome Institute"/>
            <person name="Mondo S.J."/>
            <person name="Dannebaum R.O."/>
            <person name="Kuo R.C."/>
            <person name="Labutti K."/>
            <person name="Haridas S."/>
            <person name="Kuo A."/>
            <person name="Salamov A."/>
            <person name="Ahrendt S.R."/>
            <person name="Lipzen A."/>
            <person name="Sullivan W."/>
            <person name="Andreopoulos W.B."/>
            <person name="Clum A."/>
            <person name="Lindquist E."/>
            <person name="Daum C."/>
            <person name="Ramamoorthy G.K."/>
            <person name="Gryganskyi A."/>
            <person name="Culley D."/>
            <person name="Magnuson J.K."/>
            <person name="James T.Y."/>
            <person name="O'Malley M.A."/>
            <person name="Stajich J.E."/>
            <person name="Spatafora J.W."/>
            <person name="Visel A."/>
            <person name="Grigoriev I.V."/>
        </authorList>
    </citation>
    <scope>NUCLEOTIDE SEQUENCE [LARGE SCALE GENOMIC DNA]</scope>
    <source>
        <strain evidence="1 2">CBS 115471</strain>
    </source>
</reference>
<dbReference type="STRING" id="1231657.A0A1Y1ZJD4"/>
<evidence type="ECO:0008006" key="3">
    <source>
        <dbReference type="Google" id="ProtNLM"/>
    </source>
</evidence>
<dbReference type="OrthoDB" id="5986190at2759"/>
<keyword evidence="2" id="KW-1185">Reference proteome</keyword>
<dbReference type="InterPro" id="IPR011990">
    <property type="entry name" value="TPR-like_helical_dom_sf"/>
</dbReference>
<sequence>MCYTLHSNGRWKEAEELFAQVMETRKRVLGVEPPDTLISMHNLASTLWARGRWKEAISLMGLCFQLRKRILGDRHPYTKSSLEALSWWQIEEIEIGH</sequence>
<evidence type="ECO:0000313" key="2">
    <source>
        <dbReference type="Proteomes" id="UP000193144"/>
    </source>
</evidence>
<dbReference type="Proteomes" id="UP000193144">
    <property type="component" value="Unassembled WGS sequence"/>
</dbReference>
<dbReference type="PANTHER" id="PTHR46082:SF6">
    <property type="entry name" value="AAA+ ATPASE DOMAIN-CONTAINING PROTEIN-RELATED"/>
    <property type="match status" value="1"/>
</dbReference>
<gene>
    <name evidence="1" type="ORF">BCR34DRAFT_486209</name>
</gene>
<dbReference type="SUPFAM" id="SSF48452">
    <property type="entry name" value="TPR-like"/>
    <property type="match status" value="1"/>
</dbReference>
<proteinExistence type="predicted"/>
<name>A0A1Y1ZJD4_9PLEO</name>
<dbReference type="PANTHER" id="PTHR46082">
    <property type="entry name" value="ATP/GTP-BINDING PROTEIN-RELATED"/>
    <property type="match status" value="1"/>
</dbReference>
<evidence type="ECO:0000313" key="1">
    <source>
        <dbReference type="EMBL" id="ORY10137.1"/>
    </source>
</evidence>